<feature type="region of interest" description="Disordered" evidence="1">
    <location>
        <begin position="332"/>
        <end position="372"/>
    </location>
</feature>
<feature type="domain" description="Pyrrolo-quinoline quinone repeat" evidence="3">
    <location>
        <begin position="84"/>
        <end position="331"/>
    </location>
</feature>
<dbReference type="AlphaFoldDB" id="A0A518DE31"/>
<dbReference type="SUPFAM" id="SSF50998">
    <property type="entry name" value="Quinoprotein alcohol dehydrogenase-like"/>
    <property type="match status" value="1"/>
</dbReference>
<dbReference type="PANTHER" id="PTHR34512">
    <property type="entry name" value="CELL SURFACE PROTEIN"/>
    <property type="match status" value="1"/>
</dbReference>
<dbReference type="Gene3D" id="2.130.10.10">
    <property type="entry name" value="YVTN repeat-like/Quinoprotein amine dehydrogenase"/>
    <property type="match status" value="1"/>
</dbReference>
<feature type="signal peptide" evidence="2">
    <location>
        <begin position="1"/>
        <end position="19"/>
    </location>
</feature>
<dbReference type="RefSeq" id="WP_145286819.1">
    <property type="nucleotide sequence ID" value="NZ_CP036291.1"/>
</dbReference>
<dbReference type="PANTHER" id="PTHR34512:SF30">
    <property type="entry name" value="OUTER MEMBRANE PROTEIN ASSEMBLY FACTOR BAMB"/>
    <property type="match status" value="1"/>
</dbReference>
<evidence type="ECO:0000313" key="5">
    <source>
        <dbReference type="Proteomes" id="UP000317429"/>
    </source>
</evidence>
<keyword evidence="4" id="KW-0560">Oxidoreductase</keyword>
<proteinExistence type="predicted"/>
<dbReference type="EMBL" id="CP036291">
    <property type="protein sequence ID" value="QDU89729.1"/>
    <property type="molecule type" value="Genomic_DNA"/>
</dbReference>
<dbReference type="EC" id="1.1.9.1" evidence="4"/>
<keyword evidence="2" id="KW-0732">Signal</keyword>
<keyword evidence="5" id="KW-1185">Reference proteome</keyword>
<sequence precursor="true">MRGAPRLIFALACCLAATAVDTVVGQDWPQWRGANRDARATGIATPTEWPEQLTKKWSIPVGVGVASPSLVGDKLYVFARQEGNEILRCLDAATGDEIWKVENEATAIRGPAAGFDGPRSSPTVADGKVVILGAQGLLTCLDAATGASIWSNDDNVGNVPRFATSSSPIVLDGLVITEFGEDREGGIAAYDLSTGKESWKWTDSGASYGSSVQMTIDGVEAIVAPMSDKLVVLAAADGKVLWQMPYTQGRYNAATPIVSDGTLIVAGPNSGMTALELTKQGDEVTEDQAWKNSDNTVIYNTPVLKDGKLYGISNLNSLFCINVEGGQTAWNAPLGGDAPARPQAPPAEAGQQEQGRRGGGGRGGRRGGGGGGGYGSVVDVGGALLALIPSGQLTVFAPGDEYTAIATYKVADAGAYAYPVPSKHGLFIKDQESVTLWATH</sequence>
<dbReference type="OrthoDB" id="257581at2"/>
<evidence type="ECO:0000259" key="3">
    <source>
        <dbReference type="Pfam" id="PF13360"/>
    </source>
</evidence>
<evidence type="ECO:0000256" key="1">
    <source>
        <dbReference type="SAM" id="MobiDB-lite"/>
    </source>
</evidence>
<dbReference type="GO" id="GO:0016491">
    <property type="term" value="F:oxidoreductase activity"/>
    <property type="evidence" value="ECO:0007669"/>
    <property type="project" value="UniProtKB-KW"/>
</dbReference>
<evidence type="ECO:0000313" key="4">
    <source>
        <dbReference type="EMBL" id="QDU89729.1"/>
    </source>
</evidence>
<evidence type="ECO:0000256" key="2">
    <source>
        <dbReference type="SAM" id="SignalP"/>
    </source>
</evidence>
<feature type="compositionally biased region" description="Low complexity" evidence="1">
    <location>
        <begin position="335"/>
        <end position="353"/>
    </location>
</feature>
<dbReference type="InterPro" id="IPR002372">
    <property type="entry name" value="PQQ_rpt_dom"/>
</dbReference>
<feature type="chain" id="PRO_5021926953" evidence="2">
    <location>
        <begin position="20"/>
        <end position="440"/>
    </location>
</feature>
<dbReference type="InterPro" id="IPR015943">
    <property type="entry name" value="WD40/YVTN_repeat-like_dom_sf"/>
</dbReference>
<dbReference type="SMART" id="SM00564">
    <property type="entry name" value="PQQ"/>
    <property type="match status" value="4"/>
</dbReference>
<dbReference type="Pfam" id="PF13360">
    <property type="entry name" value="PQQ_2"/>
    <property type="match status" value="1"/>
</dbReference>
<dbReference type="InterPro" id="IPR011047">
    <property type="entry name" value="Quinoprotein_ADH-like_sf"/>
</dbReference>
<gene>
    <name evidence="4" type="primary">qgdA</name>
    <name evidence="4" type="ORF">Pla175_31240</name>
</gene>
<dbReference type="KEGG" id="pnd:Pla175_31240"/>
<organism evidence="4 5">
    <name type="scientific">Pirellulimonas nuda</name>
    <dbReference type="NCBI Taxonomy" id="2528009"/>
    <lineage>
        <taxon>Bacteria</taxon>
        <taxon>Pseudomonadati</taxon>
        <taxon>Planctomycetota</taxon>
        <taxon>Planctomycetia</taxon>
        <taxon>Pirellulales</taxon>
        <taxon>Lacipirellulaceae</taxon>
        <taxon>Pirellulimonas</taxon>
    </lineage>
</organism>
<name>A0A518DE31_9BACT</name>
<accession>A0A518DE31</accession>
<protein>
    <submittedName>
        <fullName evidence="4">Quinohemoprotein alcohol dehydrogenase ADH-IIG</fullName>
        <ecNumber evidence="4">1.1.9.1</ecNumber>
    </submittedName>
</protein>
<dbReference type="InterPro" id="IPR018391">
    <property type="entry name" value="PQQ_b-propeller_rpt"/>
</dbReference>
<reference evidence="4 5" key="1">
    <citation type="submission" date="2019-02" db="EMBL/GenBank/DDBJ databases">
        <title>Deep-cultivation of Planctomycetes and their phenomic and genomic characterization uncovers novel biology.</title>
        <authorList>
            <person name="Wiegand S."/>
            <person name="Jogler M."/>
            <person name="Boedeker C."/>
            <person name="Pinto D."/>
            <person name="Vollmers J."/>
            <person name="Rivas-Marin E."/>
            <person name="Kohn T."/>
            <person name="Peeters S.H."/>
            <person name="Heuer A."/>
            <person name="Rast P."/>
            <person name="Oberbeckmann S."/>
            <person name="Bunk B."/>
            <person name="Jeske O."/>
            <person name="Meyerdierks A."/>
            <person name="Storesund J.E."/>
            <person name="Kallscheuer N."/>
            <person name="Luecker S."/>
            <person name="Lage O.M."/>
            <person name="Pohl T."/>
            <person name="Merkel B.J."/>
            <person name="Hornburger P."/>
            <person name="Mueller R.-W."/>
            <person name="Bruemmer F."/>
            <person name="Labrenz M."/>
            <person name="Spormann A.M."/>
            <person name="Op den Camp H."/>
            <person name="Overmann J."/>
            <person name="Amann R."/>
            <person name="Jetten M.S.M."/>
            <person name="Mascher T."/>
            <person name="Medema M.H."/>
            <person name="Devos D.P."/>
            <person name="Kaster A.-K."/>
            <person name="Ovreas L."/>
            <person name="Rohde M."/>
            <person name="Galperin M.Y."/>
            <person name="Jogler C."/>
        </authorList>
    </citation>
    <scope>NUCLEOTIDE SEQUENCE [LARGE SCALE GENOMIC DNA]</scope>
    <source>
        <strain evidence="4 5">Pla175</strain>
    </source>
</reference>
<dbReference type="Proteomes" id="UP000317429">
    <property type="component" value="Chromosome"/>
</dbReference>
<feature type="compositionally biased region" description="Gly residues" evidence="1">
    <location>
        <begin position="357"/>
        <end position="372"/>
    </location>
</feature>